<keyword evidence="3" id="KW-1185">Reference proteome</keyword>
<accession>A0A1E7F3U7</accession>
<proteinExistence type="predicted"/>
<reference evidence="2 3" key="1">
    <citation type="submission" date="2016-09" db="EMBL/GenBank/DDBJ databases">
        <title>Extensive genetic diversity and differential bi-allelic expression allows diatom success in the polar Southern Ocean.</title>
        <authorList>
            <consortium name="DOE Joint Genome Institute"/>
            <person name="Mock T."/>
            <person name="Otillar R.P."/>
            <person name="Strauss J."/>
            <person name="Dupont C."/>
            <person name="Frickenhaus S."/>
            <person name="Maumus F."/>
            <person name="Mcmullan M."/>
            <person name="Sanges R."/>
            <person name="Schmutz J."/>
            <person name="Toseland A."/>
            <person name="Valas R."/>
            <person name="Veluchamy A."/>
            <person name="Ward B.J."/>
            <person name="Allen A."/>
            <person name="Barry K."/>
            <person name="Falciatore A."/>
            <person name="Ferrante M."/>
            <person name="Fortunato A.E."/>
            <person name="Gloeckner G."/>
            <person name="Gruber A."/>
            <person name="Hipkin R."/>
            <person name="Janech M."/>
            <person name="Kroth P."/>
            <person name="Leese F."/>
            <person name="Lindquist E."/>
            <person name="Lyon B.R."/>
            <person name="Martin J."/>
            <person name="Mayer C."/>
            <person name="Parker M."/>
            <person name="Quesneville H."/>
            <person name="Raymond J."/>
            <person name="Uhlig C."/>
            <person name="Valentin K.U."/>
            <person name="Worden A.Z."/>
            <person name="Armbrust E.V."/>
            <person name="Bowler C."/>
            <person name="Green B."/>
            <person name="Moulton V."/>
            <person name="Van Oosterhout C."/>
            <person name="Grigoriev I."/>
        </authorList>
    </citation>
    <scope>NUCLEOTIDE SEQUENCE [LARGE SCALE GENOMIC DNA]</scope>
    <source>
        <strain evidence="2 3">CCMP1102</strain>
    </source>
</reference>
<feature type="compositionally biased region" description="Basic and acidic residues" evidence="1">
    <location>
        <begin position="74"/>
        <end position="98"/>
    </location>
</feature>
<evidence type="ECO:0000256" key="1">
    <source>
        <dbReference type="SAM" id="MobiDB-lite"/>
    </source>
</evidence>
<evidence type="ECO:0000313" key="3">
    <source>
        <dbReference type="Proteomes" id="UP000095751"/>
    </source>
</evidence>
<feature type="region of interest" description="Disordered" evidence="1">
    <location>
        <begin position="73"/>
        <end position="98"/>
    </location>
</feature>
<dbReference type="InParanoid" id="A0A1E7F3U7"/>
<feature type="compositionally biased region" description="Polar residues" evidence="1">
    <location>
        <begin position="1"/>
        <end position="14"/>
    </location>
</feature>
<gene>
    <name evidence="2" type="ORF">FRACYDRAFT_263060</name>
</gene>
<organism evidence="2 3">
    <name type="scientific">Fragilariopsis cylindrus CCMP1102</name>
    <dbReference type="NCBI Taxonomy" id="635003"/>
    <lineage>
        <taxon>Eukaryota</taxon>
        <taxon>Sar</taxon>
        <taxon>Stramenopiles</taxon>
        <taxon>Ochrophyta</taxon>
        <taxon>Bacillariophyta</taxon>
        <taxon>Bacillariophyceae</taxon>
        <taxon>Bacillariophycidae</taxon>
        <taxon>Bacillariales</taxon>
        <taxon>Bacillariaceae</taxon>
        <taxon>Fragilariopsis</taxon>
    </lineage>
</organism>
<evidence type="ECO:0000313" key="2">
    <source>
        <dbReference type="EMBL" id="OEU12806.1"/>
    </source>
</evidence>
<name>A0A1E7F3U7_9STRA</name>
<feature type="region of interest" description="Disordered" evidence="1">
    <location>
        <begin position="1"/>
        <end position="34"/>
    </location>
</feature>
<dbReference type="Proteomes" id="UP000095751">
    <property type="component" value="Unassembled WGS sequence"/>
</dbReference>
<dbReference type="KEGG" id="fcy:FRACYDRAFT_263060"/>
<sequence length="159" mass="18120">MKTTPMSEKISTNVAAKEQEEQEQKEYNEEESSCDEAVETISHNKKINGSNFSRKLKRNIAGMSYKWVTVAKKRKEETKKRDKKEKERQQLEHHENDKLYREAIAQQTQHPQARVSTNRSSIFSIATATAKMFSSPYTSTTSSIYPVGGVVSFMYGASS</sequence>
<dbReference type="EMBL" id="KV784364">
    <property type="protein sequence ID" value="OEU12806.1"/>
    <property type="molecule type" value="Genomic_DNA"/>
</dbReference>
<protein>
    <submittedName>
        <fullName evidence="2">Uncharacterized protein</fullName>
    </submittedName>
</protein>
<feature type="compositionally biased region" description="Basic and acidic residues" evidence="1">
    <location>
        <begin position="17"/>
        <end position="27"/>
    </location>
</feature>
<dbReference type="AlphaFoldDB" id="A0A1E7F3U7"/>